<dbReference type="PANTHER" id="PTHR43750">
    <property type="entry name" value="UDP-GLUCOSE 6-DEHYDROGENASE TUAD"/>
    <property type="match status" value="1"/>
</dbReference>
<feature type="binding site" evidence="10">
    <location>
        <begin position="254"/>
        <end position="258"/>
    </location>
    <ligand>
        <name>substrate</name>
    </ligand>
</feature>
<dbReference type="GO" id="GO:0006065">
    <property type="term" value="P:UDP-glucuronate biosynthetic process"/>
    <property type="evidence" value="ECO:0007669"/>
    <property type="project" value="UniProtKB-UniPathway"/>
</dbReference>
<dbReference type="AlphaFoldDB" id="A0A0W0W252"/>
<feature type="binding site" evidence="11">
    <location>
        <position position="86"/>
    </location>
    <ligand>
        <name>NAD(+)</name>
        <dbReference type="ChEBI" id="CHEBI:57540"/>
    </ligand>
</feature>
<evidence type="ECO:0000256" key="6">
    <source>
        <dbReference type="ARBA" id="ARBA00023027"/>
    </source>
</evidence>
<dbReference type="PANTHER" id="PTHR43750:SF3">
    <property type="entry name" value="UDP-GLUCOSE 6-DEHYDROGENASE TUAD"/>
    <property type="match status" value="1"/>
</dbReference>
<evidence type="ECO:0000256" key="7">
    <source>
        <dbReference type="ARBA" id="ARBA00047473"/>
    </source>
</evidence>
<feature type="binding site" evidence="10">
    <location>
        <begin position="155"/>
        <end position="158"/>
    </location>
    <ligand>
        <name>substrate</name>
    </ligand>
</feature>
<dbReference type="GO" id="GO:0003979">
    <property type="term" value="F:UDP-glucose 6-dehydrogenase activity"/>
    <property type="evidence" value="ECO:0007669"/>
    <property type="project" value="UniProtKB-EC"/>
</dbReference>
<evidence type="ECO:0000256" key="10">
    <source>
        <dbReference type="PIRSR" id="PIRSR500134-2"/>
    </source>
</evidence>
<dbReference type="InterPro" id="IPR036220">
    <property type="entry name" value="UDP-Glc/GDP-Man_DH_C_sf"/>
</dbReference>
<feature type="binding site" evidence="10">
    <location>
        <position position="209"/>
    </location>
    <ligand>
        <name>substrate</name>
    </ligand>
</feature>
<dbReference type="OrthoDB" id="9803238at2"/>
<dbReference type="Gene3D" id="3.40.50.720">
    <property type="entry name" value="NAD(P)-binding Rossmann-like Domain"/>
    <property type="match status" value="2"/>
</dbReference>
<dbReference type="PIRSF" id="PIRSF000124">
    <property type="entry name" value="UDPglc_GDPman_dh"/>
    <property type="match status" value="1"/>
</dbReference>
<gene>
    <name evidence="13" type="primary">ugd</name>
    <name evidence="13" type="ORF">Lmac_1761</name>
</gene>
<dbReference type="SMART" id="SM00984">
    <property type="entry name" value="UDPG_MGDP_dh_C"/>
    <property type="match status" value="1"/>
</dbReference>
<dbReference type="InterPro" id="IPR008927">
    <property type="entry name" value="6-PGluconate_DH-like_C_sf"/>
</dbReference>
<evidence type="ECO:0000256" key="4">
    <source>
        <dbReference type="ARBA" id="ARBA00015132"/>
    </source>
</evidence>
<feature type="binding site" evidence="10">
    <location>
        <position position="262"/>
    </location>
    <ligand>
        <name>substrate</name>
    </ligand>
</feature>
<feature type="binding site" evidence="11">
    <location>
        <position position="268"/>
    </location>
    <ligand>
        <name>NAD(+)</name>
        <dbReference type="ChEBI" id="CHEBI:57540"/>
    </ligand>
</feature>
<comment type="pathway">
    <text evidence="1">Nucleotide-sugar biosynthesis; UDP-alpha-D-glucuronate biosynthesis; UDP-alpha-D-glucuronate from UDP-alpha-D-glucose: step 1/1.</text>
</comment>
<dbReference type="EC" id="1.1.1.22" evidence="3 8"/>
<feature type="binding site" evidence="11">
    <location>
        <position position="333"/>
    </location>
    <ligand>
        <name>NAD(+)</name>
        <dbReference type="ChEBI" id="CHEBI:57540"/>
    </ligand>
</feature>
<feature type="binding site" evidence="11">
    <location>
        <position position="158"/>
    </location>
    <ligand>
        <name>NAD(+)</name>
        <dbReference type="ChEBI" id="CHEBI:57540"/>
    </ligand>
</feature>
<proteinExistence type="inferred from homology"/>
<evidence type="ECO:0000259" key="12">
    <source>
        <dbReference type="SMART" id="SM00984"/>
    </source>
</evidence>
<dbReference type="SUPFAM" id="SSF52413">
    <property type="entry name" value="UDP-glucose/GDP-mannose dehydrogenase C-terminal domain"/>
    <property type="match status" value="1"/>
</dbReference>
<dbReference type="GO" id="GO:0051287">
    <property type="term" value="F:NAD binding"/>
    <property type="evidence" value="ECO:0007669"/>
    <property type="project" value="InterPro"/>
</dbReference>
<comment type="similarity">
    <text evidence="2 8">Belongs to the UDP-glucose/GDP-mannose dehydrogenase family.</text>
</comment>
<keyword evidence="6 8" id="KW-0520">NAD</keyword>
<dbReference type="UniPathway" id="UPA00038">
    <property type="reaction ID" value="UER00491"/>
</dbReference>
<accession>A0A0W0W252</accession>
<comment type="catalytic activity">
    <reaction evidence="7 8">
        <text>UDP-alpha-D-glucose + 2 NAD(+) + H2O = UDP-alpha-D-glucuronate + 2 NADH + 3 H(+)</text>
        <dbReference type="Rhea" id="RHEA:23596"/>
        <dbReference type="ChEBI" id="CHEBI:15377"/>
        <dbReference type="ChEBI" id="CHEBI:15378"/>
        <dbReference type="ChEBI" id="CHEBI:57540"/>
        <dbReference type="ChEBI" id="CHEBI:57945"/>
        <dbReference type="ChEBI" id="CHEBI:58052"/>
        <dbReference type="ChEBI" id="CHEBI:58885"/>
        <dbReference type="EC" id="1.1.1.22"/>
    </reaction>
</comment>
<evidence type="ECO:0000256" key="5">
    <source>
        <dbReference type="ARBA" id="ARBA00023002"/>
    </source>
</evidence>
<dbReference type="Proteomes" id="UP000054908">
    <property type="component" value="Unassembled WGS sequence"/>
</dbReference>
<dbReference type="Pfam" id="PF03721">
    <property type="entry name" value="UDPG_MGDP_dh_N"/>
    <property type="match status" value="1"/>
</dbReference>
<protein>
    <recommendedName>
        <fullName evidence="4 8">UDP-glucose 6-dehydrogenase</fullName>
        <ecNumber evidence="3 8">1.1.1.22</ecNumber>
    </recommendedName>
</protein>
<feature type="binding site" evidence="10">
    <location>
        <position position="326"/>
    </location>
    <ligand>
        <name>substrate</name>
    </ligand>
</feature>
<keyword evidence="14" id="KW-1185">Reference proteome</keyword>
<dbReference type="GO" id="GO:0000271">
    <property type="term" value="P:polysaccharide biosynthetic process"/>
    <property type="evidence" value="ECO:0007669"/>
    <property type="project" value="InterPro"/>
</dbReference>
<feature type="binding site" evidence="11">
    <location>
        <position position="35"/>
    </location>
    <ligand>
        <name>NAD(+)</name>
        <dbReference type="ChEBI" id="CHEBI:57540"/>
    </ligand>
</feature>
<dbReference type="InterPro" id="IPR014026">
    <property type="entry name" value="UDP-Glc/GDP-Man_DH_dimer"/>
</dbReference>
<evidence type="ECO:0000313" key="13">
    <source>
        <dbReference type="EMBL" id="KTD25990.1"/>
    </source>
</evidence>
<dbReference type="InterPro" id="IPR001732">
    <property type="entry name" value="UDP-Glc/GDP-Man_DH_N"/>
</dbReference>
<feature type="binding site" evidence="11">
    <location>
        <position position="30"/>
    </location>
    <ligand>
        <name>NAD(+)</name>
        <dbReference type="ChEBI" id="CHEBI:57540"/>
    </ligand>
</feature>
<dbReference type="PATRIC" id="fig|466.6.peg.1851"/>
<dbReference type="SUPFAM" id="SSF51735">
    <property type="entry name" value="NAD(P)-binding Rossmann-fold domains"/>
    <property type="match status" value="1"/>
</dbReference>
<evidence type="ECO:0000256" key="2">
    <source>
        <dbReference type="ARBA" id="ARBA00006601"/>
    </source>
</evidence>
<dbReference type="SUPFAM" id="SSF48179">
    <property type="entry name" value="6-phosphogluconate dehydrogenase C-terminal domain-like"/>
    <property type="match status" value="1"/>
</dbReference>
<evidence type="ECO:0000256" key="1">
    <source>
        <dbReference type="ARBA" id="ARBA00004701"/>
    </source>
</evidence>
<dbReference type="InterPro" id="IPR017476">
    <property type="entry name" value="UDP-Glc/GDP-Man"/>
</dbReference>
<feature type="binding site" evidence="11">
    <location>
        <position position="121"/>
    </location>
    <ligand>
        <name>NAD(+)</name>
        <dbReference type="ChEBI" id="CHEBI:57540"/>
    </ligand>
</feature>
<name>A0A0W0W252_9GAMM</name>
<organism evidence="13 14">
    <name type="scientific">Legionella maceachernii</name>
    <dbReference type="NCBI Taxonomy" id="466"/>
    <lineage>
        <taxon>Bacteria</taxon>
        <taxon>Pseudomonadati</taxon>
        <taxon>Pseudomonadota</taxon>
        <taxon>Gammaproteobacteria</taxon>
        <taxon>Legionellales</taxon>
        <taxon>Legionellaceae</taxon>
        <taxon>Legionella</taxon>
    </lineage>
</organism>
<evidence type="ECO:0000256" key="8">
    <source>
        <dbReference type="PIRNR" id="PIRNR000124"/>
    </source>
</evidence>
<dbReference type="STRING" id="466.Lmac_1761"/>
<dbReference type="Pfam" id="PF03720">
    <property type="entry name" value="UDPG_MGDP_dh_C"/>
    <property type="match status" value="1"/>
</dbReference>
<reference evidence="13 14" key="1">
    <citation type="submission" date="2015-11" db="EMBL/GenBank/DDBJ databases">
        <title>Genomic analysis of 38 Legionella species identifies large and diverse effector repertoires.</title>
        <authorList>
            <person name="Burstein D."/>
            <person name="Amaro F."/>
            <person name="Zusman T."/>
            <person name="Lifshitz Z."/>
            <person name="Cohen O."/>
            <person name="Gilbert J.A."/>
            <person name="Pupko T."/>
            <person name="Shuman H.A."/>
            <person name="Segal G."/>
        </authorList>
    </citation>
    <scope>NUCLEOTIDE SEQUENCE [LARGE SCALE GENOMIC DNA]</scope>
    <source>
        <strain evidence="13 14">PX-1-G2-E2</strain>
    </source>
</reference>
<evidence type="ECO:0000256" key="11">
    <source>
        <dbReference type="PIRSR" id="PIRSR500134-3"/>
    </source>
</evidence>
<dbReference type="PIRSF" id="PIRSF500134">
    <property type="entry name" value="UDPglc_DH_bac"/>
    <property type="match status" value="1"/>
</dbReference>
<dbReference type="Gene3D" id="1.20.5.100">
    <property type="entry name" value="Cytochrome c1, transmembrane anchor, C-terminal"/>
    <property type="match status" value="1"/>
</dbReference>
<dbReference type="NCBIfam" id="TIGR03026">
    <property type="entry name" value="NDP-sugDHase"/>
    <property type="match status" value="1"/>
</dbReference>
<dbReference type="InterPro" id="IPR036291">
    <property type="entry name" value="NAD(P)-bd_dom_sf"/>
</dbReference>
<feature type="domain" description="UDP-glucose/GDP-mannose dehydrogenase C-terminal" evidence="12">
    <location>
        <begin position="319"/>
        <end position="424"/>
    </location>
</feature>
<evidence type="ECO:0000256" key="3">
    <source>
        <dbReference type="ARBA" id="ARBA00012954"/>
    </source>
</evidence>
<dbReference type="EMBL" id="LNYL01000042">
    <property type="protein sequence ID" value="KTD25990.1"/>
    <property type="molecule type" value="Genomic_DNA"/>
</dbReference>
<keyword evidence="5 8" id="KW-0560">Oxidoreductase</keyword>
<dbReference type="InterPro" id="IPR028357">
    <property type="entry name" value="UDPglc_DH_bac"/>
</dbReference>
<evidence type="ECO:0000256" key="9">
    <source>
        <dbReference type="PIRSR" id="PIRSR500134-1"/>
    </source>
</evidence>
<comment type="caution">
    <text evidence="13">The sequence shown here is derived from an EMBL/GenBank/DDBJ whole genome shotgun (WGS) entry which is preliminary data.</text>
</comment>
<dbReference type="InterPro" id="IPR014027">
    <property type="entry name" value="UDP-Glc/GDP-Man_DH_C"/>
</dbReference>
<sequence>MIIAVYGAGYVGLVSSACLAQLGHDVICVDINESRIAMLAQGKCPIYEEQLPELLKEQLARRRLDFTVDLSAAIARAKVHIIATGTPGLADGNADLSQVFAVASRIAQEAEEDCVLVIKSTVPVGTGDEIQAHVNNELAHYHKAIKIGVASNPEFLREGTAVHDFLCADRVVIGGEEQTLMVLKQLYQPLADQGVPILLMSRRSAELTKYSANAMLACRISFINQISRLADELGADIDDIRQGIGLDYRIGPHFLNAGIGYGGSCFPKDVRALIQTAKRVNVDTNLLDAIESINRLQKKWIFAQLSEHFKQNLNGLTIGIWGLSFKPGTDDLREASSLAAIKTLLQAGANLRIFDPVAIPAAQKLLADNRAIQWCESAEAVFNTSLHALAIMTEWPQFKNYPLDFLKMKLGDAPLFDGRNCYPLSAVKTAQLARYYSVGRPPVVTVSSETCVAS</sequence>
<dbReference type="Pfam" id="PF00984">
    <property type="entry name" value="UDPG_MGDP_dh"/>
    <property type="match status" value="1"/>
</dbReference>
<feature type="active site" description="Nucleophile" evidence="9">
    <location>
        <position position="265"/>
    </location>
</feature>
<evidence type="ECO:0000313" key="14">
    <source>
        <dbReference type="Proteomes" id="UP000054908"/>
    </source>
</evidence>
<dbReference type="RefSeq" id="WP_058452510.1">
    <property type="nucleotide sequence ID" value="NZ_CAAAIB010000004.1"/>
</dbReference>